<dbReference type="Proteomes" id="UP001596111">
    <property type="component" value="Unassembled WGS sequence"/>
</dbReference>
<sequence length="304" mass="34447">MLQGTLARFAVGHRSQLSRSAAHTTIGRPRQTAAPGEGPPRPCFRHDALHLVAMFEKIRSWRVRRIVARHPIAESLWQDALDRCAPARRLGASDQAALRVLATLFLQSKSLEPTKGLQLDDADRILLAAHACVPILKLGLDWYDGWYSVIVYPDAFIPRRPHIDAAGVVHQTDTAMAGEAWRRGPVILSWADVLNTGKKPGHNVVIHEMAHKLDMLNGDPNGFPPLHRRMDGREWSRVFTSAWDRLQEERRNGVELPMDPYALESPAEFFAVASEQFFEAPASLRLHLPEVYRQLEQFYRQHPF</sequence>
<dbReference type="Gene3D" id="3.40.390.10">
    <property type="entry name" value="Collagenase (Catalytic Domain)"/>
    <property type="match status" value="1"/>
</dbReference>
<dbReference type="Pfam" id="PF06167">
    <property type="entry name" value="Peptidase_M90"/>
    <property type="match status" value="1"/>
</dbReference>
<reference evidence="3" key="1">
    <citation type="journal article" date="2019" name="Int. J. Syst. Evol. Microbiol.">
        <title>The Global Catalogue of Microorganisms (GCM) 10K type strain sequencing project: providing services to taxonomists for standard genome sequencing and annotation.</title>
        <authorList>
            <consortium name="The Broad Institute Genomics Platform"/>
            <consortium name="The Broad Institute Genome Sequencing Center for Infectious Disease"/>
            <person name="Wu L."/>
            <person name="Ma J."/>
        </authorList>
    </citation>
    <scope>NUCLEOTIDE SEQUENCE [LARGE SCALE GENOMIC DNA]</scope>
    <source>
        <strain evidence="3">CGMCC 1.13587</strain>
    </source>
</reference>
<comment type="caution">
    <text evidence="2">The sequence shown here is derived from an EMBL/GenBank/DDBJ whole genome shotgun (WGS) entry which is preliminary data.</text>
</comment>
<evidence type="ECO:0000313" key="3">
    <source>
        <dbReference type="Proteomes" id="UP001596111"/>
    </source>
</evidence>
<dbReference type="PANTHER" id="PTHR30164">
    <property type="entry name" value="MTFA PEPTIDASE"/>
    <property type="match status" value="1"/>
</dbReference>
<proteinExistence type="predicted"/>
<dbReference type="SUPFAM" id="SSF55486">
    <property type="entry name" value="Metalloproteases ('zincins'), catalytic domain"/>
    <property type="match status" value="1"/>
</dbReference>
<evidence type="ECO:0000313" key="2">
    <source>
        <dbReference type="EMBL" id="MFC5583294.1"/>
    </source>
</evidence>
<name>A0ABW0T1S5_9GAMM</name>
<dbReference type="InterPro" id="IPR024079">
    <property type="entry name" value="MetalloPept_cat_dom_sf"/>
</dbReference>
<dbReference type="PANTHER" id="PTHR30164:SF2">
    <property type="entry name" value="PROTEIN MTFA"/>
    <property type="match status" value="1"/>
</dbReference>
<organism evidence="2 3">
    <name type="scientific">Rhodanobacter terrae</name>
    <dbReference type="NCBI Taxonomy" id="418647"/>
    <lineage>
        <taxon>Bacteria</taxon>
        <taxon>Pseudomonadati</taxon>
        <taxon>Pseudomonadota</taxon>
        <taxon>Gammaproteobacteria</taxon>
        <taxon>Lysobacterales</taxon>
        <taxon>Rhodanobacteraceae</taxon>
        <taxon>Rhodanobacter</taxon>
    </lineage>
</organism>
<dbReference type="RefSeq" id="WP_377330187.1">
    <property type="nucleotide sequence ID" value="NZ_JBHSNG010000042.1"/>
</dbReference>
<dbReference type="CDD" id="cd20169">
    <property type="entry name" value="Peptidase_M90_mtfA"/>
    <property type="match status" value="1"/>
</dbReference>
<dbReference type="Gene3D" id="1.10.472.150">
    <property type="entry name" value="Glucose-regulated metallo-peptidase M90, N-terminal domain"/>
    <property type="match status" value="1"/>
</dbReference>
<dbReference type="EMBL" id="JBHSNG010000042">
    <property type="protein sequence ID" value="MFC5583294.1"/>
    <property type="molecule type" value="Genomic_DNA"/>
</dbReference>
<gene>
    <name evidence="2" type="ORF">ACFPPB_19455</name>
</gene>
<evidence type="ECO:0000256" key="1">
    <source>
        <dbReference type="SAM" id="MobiDB-lite"/>
    </source>
</evidence>
<feature type="region of interest" description="Disordered" evidence="1">
    <location>
        <begin position="17"/>
        <end position="41"/>
    </location>
</feature>
<protein>
    <submittedName>
        <fullName evidence="2">Zinc-dependent peptidase</fullName>
    </submittedName>
</protein>
<keyword evidence="3" id="KW-1185">Reference proteome</keyword>
<accession>A0ABW0T1S5</accession>
<dbReference type="InterPro" id="IPR010384">
    <property type="entry name" value="MtfA_fam"/>
</dbReference>
<dbReference type="InterPro" id="IPR042252">
    <property type="entry name" value="MtfA_N"/>
</dbReference>